<keyword evidence="1" id="KW-0677">Repeat</keyword>
<dbReference type="InterPro" id="IPR002885">
    <property type="entry name" value="PPR_rpt"/>
</dbReference>
<dbReference type="PROSITE" id="PS51375">
    <property type="entry name" value="PPR"/>
    <property type="match status" value="1"/>
</dbReference>
<feature type="repeat" description="PPR" evidence="2">
    <location>
        <begin position="53"/>
        <end position="87"/>
    </location>
</feature>
<dbReference type="Proteomes" id="UP000654075">
    <property type="component" value="Unassembled WGS sequence"/>
</dbReference>
<dbReference type="InterPro" id="IPR011990">
    <property type="entry name" value="TPR-like_helical_dom_sf"/>
</dbReference>
<comment type="caution">
    <text evidence="3">The sequence shown here is derived from an EMBL/GenBank/DDBJ whole genome shotgun (WGS) entry which is preliminary data.</text>
</comment>
<evidence type="ECO:0000313" key="4">
    <source>
        <dbReference type="Proteomes" id="UP000654075"/>
    </source>
</evidence>
<dbReference type="EMBL" id="CAJNNV010032354">
    <property type="protein sequence ID" value="CAE8639732.1"/>
    <property type="molecule type" value="Genomic_DNA"/>
</dbReference>
<evidence type="ECO:0008006" key="5">
    <source>
        <dbReference type="Google" id="ProtNLM"/>
    </source>
</evidence>
<proteinExistence type="predicted"/>
<evidence type="ECO:0000313" key="3">
    <source>
        <dbReference type="EMBL" id="CAE8639732.1"/>
    </source>
</evidence>
<accession>A0A813HQE6</accession>
<evidence type="ECO:0000256" key="2">
    <source>
        <dbReference type="PROSITE-ProRule" id="PRU00708"/>
    </source>
</evidence>
<reference evidence="3" key="1">
    <citation type="submission" date="2021-02" db="EMBL/GenBank/DDBJ databases">
        <authorList>
            <person name="Dougan E. K."/>
            <person name="Rhodes N."/>
            <person name="Thang M."/>
            <person name="Chan C."/>
        </authorList>
    </citation>
    <scope>NUCLEOTIDE SEQUENCE</scope>
</reference>
<dbReference type="OrthoDB" id="444088at2759"/>
<gene>
    <name evidence="3" type="ORF">PGLA1383_LOCUS54744</name>
</gene>
<name>A0A813HQE6_POLGL</name>
<dbReference type="PANTHER" id="PTHR47447:SF17">
    <property type="entry name" value="OS12G0638900 PROTEIN"/>
    <property type="match status" value="1"/>
</dbReference>
<dbReference type="Pfam" id="PF01535">
    <property type="entry name" value="PPR"/>
    <property type="match status" value="2"/>
</dbReference>
<sequence length="199" mass="21196">MALLLFGRNAQDGKSHGNVVTFGTAISACEKGGQWQSAVQFLVDMAVCDVDSNTVTHSAAISACEKSAQWTWALRLFAEMARNRIERNAVTFGGVVSACTTGRVWELASTLVKELLLEGGLESNTIVFSAALTSCLQARKWAVALSLAGEMTARRVRPDPETSSTVACACRHGDQGSLAATLLDTVSRDSLLWLQTVAS</sequence>
<dbReference type="PANTHER" id="PTHR47447">
    <property type="entry name" value="OS03G0856100 PROTEIN"/>
    <property type="match status" value="1"/>
</dbReference>
<evidence type="ECO:0000256" key="1">
    <source>
        <dbReference type="ARBA" id="ARBA00022737"/>
    </source>
</evidence>
<protein>
    <recommendedName>
        <fullName evidence="5">Pentatricopeptide repeat-containing protein</fullName>
    </recommendedName>
</protein>
<dbReference type="Gene3D" id="1.25.40.10">
    <property type="entry name" value="Tetratricopeptide repeat domain"/>
    <property type="match status" value="1"/>
</dbReference>
<keyword evidence="4" id="KW-1185">Reference proteome</keyword>
<organism evidence="3 4">
    <name type="scientific">Polarella glacialis</name>
    <name type="common">Dinoflagellate</name>
    <dbReference type="NCBI Taxonomy" id="89957"/>
    <lineage>
        <taxon>Eukaryota</taxon>
        <taxon>Sar</taxon>
        <taxon>Alveolata</taxon>
        <taxon>Dinophyceae</taxon>
        <taxon>Suessiales</taxon>
        <taxon>Suessiaceae</taxon>
        <taxon>Polarella</taxon>
    </lineage>
</organism>
<dbReference type="AlphaFoldDB" id="A0A813HQE6"/>